<name>A0A6V7PCY8_ANACO</name>
<gene>
    <name evidence="1" type="ORF">CB5_LOCUS11928</name>
</gene>
<organism evidence="1">
    <name type="scientific">Ananas comosus var. bracteatus</name>
    <name type="common">red pineapple</name>
    <dbReference type="NCBI Taxonomy" id="296719"/>
    <lineage>
        <taxon>Eukaryota</taxon>
        <taxon>Viridiplantae</taxon>
        <taxon>Streptophyta</taxon>
        <taxon>Embryophyta</taxon>
        <taxon>Tracheophyta</taxon>
        <taxon>Spermatophyta</taxon>
        <taxon>Magnoliopsida</taxon>
        <taxon>Liliopsida</taxon>
        <taxon>Poales</taxon>
        <taxon>Bromeliaceae</taxon>
        <taxon>Bromelioideae</taxon>
        <taxon>Ananas</taxon>
    </lineage>
</organism>
<reference evidence="1" key="1">
    <citation type="submission" date="2020-07" db="EMBL/GenBank/DDBJ databases">
        <authorList>
            <person name="Lin J."/>
        </authorList>
    </citation>
    <scope>NUCLEOTIDE SEQUENCE</scope>
</reference>
<dbReference type="AlphaFoldDB" id="A0A6V7PCY8"/>
<proteinExistence type="predicted"/>
<dbReference type="EMBL" id="LR862147">
    <property type="protein sequence ID" value="CAD1828717.1"/>
    <property type="molecule type" value="Genomic_DNA"/>
</dbReference>
<protein>
    <recommendedName>
        <fullName evidence="2">Pentatricopeptide repeat-containing protein</fullName>
    </recommendedName>
</protein>
<accession>A0A6V7PCY8</accession>
<evidence type="ECO:0008006" key="2">
    <source>
        <dbReference type="Google" id="ProtNLM"/>
    </source>
</evidence>
<sequence length="156" mass="17625">MRSLRLPAPLPRSHHHHHHHVSFLSRTLSTRHFSSFPSPSSSSSTSERDEGFVSILRSILHSNSKQTWRSSLSSPFVSARLAPSHVEALLLETLDDPRLAHRFFNHLALSHRFPHSPLSFAILAHAFLRLGPNWLAASLLQTLISTRSRPPKRSMP</sequence>
<evidence type="ECO:0000313" key="1">
    <source>
        <dbReference type="EMBL" id="CAD1828717.1"/>
    </source>
</evidence>